<name>A0A1C2JDC4_ACITH</name>
<dbReference type="Proteomes" id="UP000094893">
    <property type="component" value="Unassembled WGS sequence"/>
</dbReference>
<dbReference type="EMBL" id="LWSA01000014">
    <property type="protein sequence ID" value="OCX76922.1"/>
    <property type="molecule type" value="Genomic_DNA"/>
</dbReference>
<reference evidence="1 2" key="1">
    <citation type="journal article" date="2016" name="Int. J. Mol. Sci.">
        <title>Comparative genomics of the extreme acidophile Acidithiobacillus thiooxidans reveals intraspecific divergence and niche adaptation.</title>
        <authorList>
            <person name="Zhang X."/>
            <person name="Feng X."/>
            <person name="Tao J."/>
            <person name="Ma L."/>
            <person name="Xiao Y."/>
            <person name="Liang Y."/>
            <person name="Liu X."/>
            <person name="Yin H."/>
        </authorList>
    </citation>
    <scope>NUCLEOTIDE SEQUENCE [LARGE SCALE GENOMIC DNA]</scope>
    <source>
        <strain evidence="1 2">A02</strain>
    </source>
</reference>
<dbReference type="GeneID" id="60696251"/>
<sequence length="62" mass="7164">MKPIFEFCEAAQRIRNRKGGSEIEKNALLAILEGRPDDADRLVDMMRKRNAMKLSLVKMDSR</sequence>
<evidence type="ECO:0000313" key="2">
    <source>
        <dbReference type="Proteomes" id="UP000094893"/>
    </source>
</evidence>
<comment type="caution">
    <text evidence="1">The sequence shown here is derived from an EMBL/GenBank/DDBJ whole genome shotgun (WGS) entry which is preliminary data.</text>
</comment>
<accession>A0A1C2JDC4</accession>
<dbReference type="AlphaFoldDB" id="A0A1C2JDC4"/>
<evidence type="ECO:0000313" key="1">
    <source>
        <dbReference type="EMBL" id="OCX76922.1"/>
    </source>
</evidence>
<protein>
    <submittedName>
        <fullName evidence="1">Uncharacterized protein</fullName>
    </submittedName>
</protein>
<organism evidence="1 2">
    <name type="scientific">Acidithiobacillus thiooxidans</name>
    <name type="common">Thiobacillus thiooxidans</name>
    <dbReference type="NCBI Taxonomy" id="930"/>
    <lineage>
        <taxon>Bacteria</taxon>
        <taxon>Pseudomonadati</taxon>
        <taxon>Pseudomonadota</taxon>
        <taxon>Acidithiobacillia</taxon>
        <taxon>Acidithiobacillales</taxon>
        <taxon>Acidithiobacillaceae</taxon>
        <taxon>Acidithiobacillus</taxon>
    </lineage>
</organism>
<dbReference type="RefSeq" id="WP_024895233.1">
    <property type="nucleotide sequence ID" value="NZ_JAWXYA010000001.1"/>
</dbReference>
<gene>
    <name evidence="1" type="ORF">A6P07_01280</name>
</gene>
<proteinExistence type="predicted"/>